<evidence type="ECO:0000313" key="3">
    <source>
        <dbReference type="RefSeq" id="XP_056695123.1"/>
    </source>
</evidence>
<proteinExistence type="predicted"/>
<reference evidence="3" key="2">
    <citation type="submission" date="2025-08" db="UniProtKB">
        <authorList>
            <consortium name="RefSeq"/>
        </authorList>
    </citation>
    <scope>IDENTIFICATION</scope>
    <source>
        <tissue evidence="3">Leaf</tissue>
    </source>
</reference>
<gene>
    <name evidence="3" type="primary">LOC130469712</name>
</gene>
<dbReference type="InterPro" id="IPR026960">
    <property type="entry name" value="RVT-Znf"/>
</dbReference>
<evidence type="ECO:0000259" key="1">
    <source>
        <dbReference type="PROSITE" id="PS50878"/>
    </source>
</evidence>
<dbReference type="InterPro" id="IPR000477">
    <property type="entry name" value="RT_dom"/>
</dbReference>
<name>A0ABM3RHN6_SPIOL</name>
<reference evidence="2" key="1">
    <citation type="journal article" date="2021" name="Nat. Commun.">
        <title>Genomic analyses provide insights into spinach domestication and the genetic basis of agronomic traits.</title>
        <authorList>
            <person name="Cai X."/>
            <person name="Sun X."/>
            <person name="Xu C."/>
            <person name="Sun H."/>
            <person name="Wang X."/>
            <person name="Ge C."/>
            <person name="Zhang Z."/>
            <person name="Wang Q."/>
            <person name="Fei Z."/>
            <person name="Jiao C."/>
            <person name="Wang Q."/>
        </authorList>
    </citation>
    <scope>NUCLEOTIDE SEQUENCE [LARGE SCALE GENOMIC DNA]</scope>
    <source>
        <strain evidence="2">cv. Varoflay</strain>
    </source>
</reference>
<dbReference type="RefSeq" id="XP_056695123.1">
    <property type="nucleotide sequence ID" value="XM_056839145.1"/>
</dbReference>
<protein>
    <recommendedName>
        <fullName evidence="1">Reverse transcriptase domain-containing protein</fullName>
    </recommendedName>
</protein>
<feature type="domain" description="Reverse transcriptase" evidence="1">
    <location>
        <begin position="1"/>
        <end position="106"/>
    </location>
</feature>
<dbReference type="GeneID" id="130469712"/>
<evidence type="ECO:0000313" key="2">
    <source>
        <dbReference type="Proteomes" id="UP000813463"/>
    </source>
</evidence>
<organism evidence="2 3">
    <name type="scientific">Spinacia oleracea</name>
    <name type="common">Spinach</name>
    <dbReference type="NCBI Taxonomy" id="3562"/>
    <lineage>
        <taxon>Eukaryota</taxon>
        <taxon>Viridiplantae</taxon>
        <taxon>Streptophyta</taxon>
        <taxon>Embryophyta</taxon>
        <taxon>Tracheophyta</taxon>
        <taxon>Spermatophyta</taxon>
        <taxon>Magnoliopsida</taxon>
        <taxon>eudicotyledons</taxon>
        <taxon>Gunneridae</taxon>
        <taxon>Pentapetalae</taxon>
        <taxon>Caryophyllales</taxon>
        <taxon>Chenopodiaceae</taxon>
        <taxon>Chenopodioideae</taxon>
        <taxon>Anserineae</taxon>
        <taxon>Spinacia</taxon>
    </lineage>
</organism>
<dbReference type="Pfam" id="PF13966">
    <property type="entry name" value="zf-RVT"/>
    <property type="match status" value="1"/>
</dbReference>
<dbReference type="Proteomes" id="UP000813463">
    <property type="component" value="Chromosome 3"/>
</dbReference>
<sequence>MKYLSRSLMQLENDPYFNFHPRCERLSITHMLFVDDLLMFSRTDPISTAMLFQKFRLFSRASGFEANLDKSNVYICGTLATTQGKIMSTLNIPAGEFPFRYLGVPLSTKKLSYIRCKPLIDKVLAIAKSRTVRHLSYAGRLQLVKTILLSYRPSGDTAASKKALISWADMGLPRSTGGWNIKNMELCNKPAVCKLLWAITHKIDKLWVRLVDSYYVKGRSLVGFQCTSAMSWSLKKIIGFMDLIVSVGGWSAVLKHGKFSITLMYQQLLPTLDKLLKWGVVSSATCPVCHICVESVDHLLFKCYTSGVVWQQVLQFRRCPGGFVDELNWIRKSCKRSGNRHKLMIMFFAESVYSQWMNRNDMIYNQHYNTP</sequence>
<dbReference type="PROSITE" id="PS50878">
    <property type="entry name" value="RT_POL"/>
    <property type="match status" value="1"/>
</dbReference>
<dbReference type="PANTHER" id="PTHR33116">
    <property type="entry name" value="REVERSE TRANSCRIPTASE ZINC-BINDING DOMAIN-CONTAINING PROTEIN-RELATED-RELATED"/>
    <property type="match status" value="1"/>
</dbReference>
<dbReference type="PANTHER" id="PTHR33116:SF84">
    <property type="entry name" value="RNA-DIRECTED DNA POLYMERASE"/>
    <property type="match status" value="1"/>
</dbReference>
<accession>A0ABM3RHN6</accession>
<keyword evidence="2" id="KW-1185">Reference proteome</keyword>